<reference evidence="1" key="1">
    <citation type="submission" date="2021-01" db="EMBL/GenBank/DDBJ databases">
        <title>Whole genome shotgun sequence of Dactylosporangium siamense NBRC 106093.</title>
        <authorList>
            <person name="Komaki H."/>
            <person name="Tamura T."/>
        </authorList>
    </citation>
    <scope>NUCLEOTIDE SEQUENCE</scope>
    <source>
        <strain evidence="1">NBRC 106093</strain>
    </source>
</reference>
<dbReference type="AlphaFoldDB" id="A0A919PH45"/>
<evidence type="ECO:0008006" key="3">
    <source>
        <dbReference type="Google" id="ProtNLM"/>
    </source>
</evidence>
<comment type="caution">
    <text evidence="1">The sequence shown here is derived from an EMBL/GenBank/DDBJ whole genome shotgun (WGS) entry which is preliminary data.</text>
</comment>
<dbReference type="EMBL" id="BONQ01000014">
    <property type="protein sequence ID" value="GIG42470.1"/>
    <property type="molecule type" value="Genomic_DNA"/>
</dbReference>
<dbReference type="Gene3D" id="1.10.1200.10">
    <property type="entry name" value="ACP-like"/>
    <property type="match status" value="1"/>
</dbReference>
<sequence>MATAPTRDDVLAMLATYGDRSPADIAEGIDSLELAWLVHQLEQHYGGPLDLDDEALARMSTVSGTLEVLQELKVETGSR</sequence>
<dbReference type="SUPFAM" id="SSF47336">
    <property type="entry name" value="ACP-like"/>
    <property type="match status" value="1"/>
</dbReference>
<accession>A0A919PH45</accession>
<dbReference type="InterPro" id="IPR036736">
    <property type="entry name" value="ACP-like_sf"/>
</dbReference>
<evidence type="ECO:0000313" key="2">
    <source>
        <dbReference type="Proteomes" id="UP000660611"/>
    </source>
</evidence>
<organism evidence="1 2">
    <name type="scientific">Dactylosporangium siamense</name>
    <dbReference type="NCBI Taxonomy" id="685454"/>
    <lineage>
        <taxon>Bacteria</taxon>
        <taxon>Bacillati</taxon>
        <taxon>Actinomycetota</taxon>
        <taxon>Actinomycetes</taxon>
        <taxon>Micromonosporales</taxon>
        <taxon>Micromonosporaceae</taxon>
        <taxon>Dactylosporangium</taxon>
    </lineage>
</organism>
<proteinExistence type="predicted"/>
<protein>
    <recommendedName>
        <fullName evidence="3">Carrier domain-containing protein</fullName>
    </recommendedName>
</protein>
<dbReference type="Proteomes" id="UP000660611">
    <property type="component" value="Unassembled WGS sequence"/>
</dbReference>
<gene>
    <name evidence="1" type="ORF">Dsi01nite_005110</name>
</gene>
<keyword evidence="2" id="KW-1185">Reference proteome</keyword>
<evidence type="ECO:0000313" key="1">
    <source>
        <dbReference type="EMBL" id="GIG42470.1"/>
    </source>
</evidence>
<name>A0A919PH45_9ACTN</name>